<feature type="region of interest" description="Disordered" evidence="2">
    <location>
        <begin position="137"/>
        <end position="159"/>
    </location>
</feature>
<evidence type="ECO:0000256" key="1">
    <source>
        <dbReference type="ARBA" id="ARBA00023125"/>
    </source>
</evidence>
<keyword evidence="3" id="KW-0812">Transmembrane</keyword>
<proteinExistence type="predicted"/>
<dbReference type="InterPro" id="IPR036388">
    <property type="entry name" value="WH-like_DNA-bd_sf"/>
</dbReference>
<reference evidence="5 6" key="1">
    <citation type="submission" date="2024-04" db="EMBL/GenBank/DDBJ databases">
        <title>Two novel Raoultella species associated with bleeding cankers of broadleaf hosts, Raoultella scottia sp. nov. and Raoultella lignicola sp. nov.</title>
        <authorList>
            <person name="Brady C.L."/>
        </authorList>
    </citation>
    <scope>NUCLEOTIDE SEQUENCE [LARGE SCALE GENOMIC DNA]</scope>
    <source>
        <strain evidence="5 6">TW_WC1a.1</strain>
    </source>
</reference>
<organism evidence="5 6">
    <name type="scientific">Raoultella lignicola</name>
    <dbReference type="NCBI Taxonomy" id="3040939"/>
    <lineage>
        <taxon>Bacteria</taxon>
        <taxon>Pseudomonadati</taxon>
        <taxon>Pseudomonadota</taxon>
        <taxon>Gammaproteobacteria</taxon>
        <taxon>Enterobacterales</taxon>
        <taxon>Enterobacteriaceae</taxon>
        <taxon>Klebsiella/Raoultella group</taxon>
        <taxon>Raoultella</taxon>
    </lineage>
</organism>
<gene>
    <name evidence="5" type="ORF">QFI96_012825</name>
</gene>
<comment type="caution">
    <text evidence="5">The sequence shown here is derived from an EMBL/GenBank/DDBJ whole genome shotgun (WGS) entry which is preliminary data.</text>
</comment>
<evidence type="ECO:0000313" key="6">
    <source>
        <dbReference type="Proteomes" id="UP001312893"/>
    </source>
</evidence>
<feature type="domain" description="OmpR/PhoB-type" evidence="4">
    <location>
        <begin position="31"/>
        <end position="108"/>
    </location>
</feature>
<dbReference type="SUPFAM" id="SSF46894">
    <property type="entry name" value="C-terminal effector domain of the bipartite response regulators"/>
    <property type="match status" value="1"/>
</dbReference>
<dbReference type="EMBL" id="JARXNK020000103">
    <property type="protein sequence ID" value="MEL0552574.1"/>
    <property type="molecule type" value="Genomic_DNA"/>
</dbReference>
<dbReference type="RefSeq" id="WP_187042408.1">
    <property type="nucleotide sequence ID" value="NZ_JARXNK020000103.1"/>
</dbReference>
<evidence type="ECO:0000313" key="5">
    <source>
        <dbReference type="EMBL" id="MEL0552574.1"/>
    </source>
</evidence>
<keyword evidence="1" id="KW-0238">DNA-binding</keyword>
<sequence length="304" mass="33715">MNNIDKNKRFIIGTQVEFIPSQRELVDIHSGKKIRLQVPASLCFKKLLDANGRIVSQQELILCGWGPKRHASINANTYYQSILHLRRSLAKLGLEDIIDTVPRYGLKLNGSIHIEVTYSNDESSQSGLQLVTTDAENSQTTANVSAQPADGSGVDNVESPGTRAQLENKIPPAKITPSYILDAPNQAQGKRPKLPLKYIALVLIPVIAIALFYHITHKPALAFANYISLDTTPCHIYSKKVKYTDAEAQELLQEAGLSCQSDSTLFLATSPMNSQLNIIYCSRYTSKEQDCRSVSIMKKMKEPQ</sequence>
<keyword evidence="3" id="KW-1133">Transmembrane helix</keyword>
<keyword evidence="6" id="KW-1185">Reference proteome</keyword>
<dbReference type="Gene3D" id="1.10.10.10">
    <property type="entry name" value="Winged helix-like DNA-binding domain superfamily/Winged helix DNA-binding domain"/>
    <property type="match status" value="1"/>
</dbReference>
<protein>
    <recommendedName>
        <fullName evidence="4">OmpR/PhoB-type domain-containing protein</fullName>
    </recommendedName>
</protein>
<dbReference type="InterPro" id="IPR016032">
    <property type="entry name" value="Sig_transdc_resp-reg_C-effctor"/>
</dbReference>
<evidence type="ECO:0000256" key="2">
    <source>
        <dbReference type="SAM" id="MobiDB-lite"/>
    </source>
</evidence>
<dbReference type="SMART" id="SM00862">
    <property type="entry name" value="Trans_reg_C"/>
    <property type="match status" value="1"/>
</dbReference>
<dbReference type="InterPro" id="IPR001867">
    <property type="entry name" value="OmpR/PhoB-type_DNA-bd"/>
</dbReference>
<dbReference type="Proteomes" id="UP001312893">
    <property type="component" value="Unassembled WGS sequence"/>
</dbReference>
<name>A0ABU9F844_9ENTR</name>
<accession>A0ABU9F844</accession>
<evidence type="ECO:0000256" key="3">
    <source>
        <dbReference type="SAM" id="Phobius"/>
    </source>
</evidence>
<feature type="compositionally biased region" description="Polar residues" evidence="2">
    <location>
        <begin position="137"/>
        <end position="146"/>
    </location>
</feature>
<evidence type="ECO:0000259" key="4">
    <source>
        <dbReference type="SMART" id="SM00862"/>
    </source>
</evidence>
<keyword evidence="3" id="KW-0472">Membrane</keyword>
<feature type="transmembrane region" description="Helical" evidence="3">
    <location>
        <begin position="198"/>
        <end position="215"/>
    </location>
</feature>